<sequence length="72" mass="7832">MALALRSGKILEPQLIDVEDKPVEKNQPAIEIPTPKESKSAKTNKVNPNIVNSDTLTSSSDADLPTQKSYLI</sequence>
<reference evidence="2 3" key="1">
    <citation type="submission" date="2023-03" db="EMBL/GenBank/DDBJ databases">
        <title>WGS of Gossypium arboreum.</title>
        <authorList>
            <person name="Yu D."/>
        </authorList>
    </citation>
    <scope>NUCLEOTIDE SEQUENCE [LARGE SCALE GENOMIC DNA]</scope>
    <source>
        <tissue evidence="2">Leaf</tissue>
    </source>
</reference>
<feature type="compositionally biased region" description="Low complexity" evidence="1">
    <location>
        <begin position="53"/>
        <end position="64"/>
    </location>
</feature>
<dbReference type="Proteomes" id="UP001358586">
    <property type="component" value="Chromosome 8"/>
</dbReference>
<evidence type="ECO:0000256" key="1">
    <source>
        <dbReference type="SAM" id="MobiDB-lite"/>
    </source>
</evidence>
<dbReference type="EMBL" id="JARKNE010000008">
    <property type="protein sequence ID" value="KAK5811841.1"/>
    <property type="molecule type" value="Genomic_DNA"/>
</dbReference>
<accession>A0ABR0P377</accession>
<feature type="compositionally biased region" description="Polar residues" evidence="1">
    <location>
        <begin position="41"/>
        <end position="52"/>
    </location>
</feature>
<proteinExistence type="predicted"/>
<comment type="caution">
    <text evidence="2">The sequence shown here is derived from an EMBL/GenBank/DDBJ whole genome shotgun (WGS) entry which is preliminary data.</text>
</comment>
<feature type="region of interest" description="Disordered" evidence="1">
    <location>
        <begin position="26"/>
        <end position="72"/>
    </location>
</feature>
<gene>
    <name evidence="2" type="ORF">PVK06_027214</name>
</gene>
<name>A0ABR0P377_GOSAR</name>
<protein>
    <submittedName>
        <fullName evidence="2">Uncharacterized protein</fullName>
    </submittedName>
</protein>
<organism evidence="2 3">
    <name type="scientific">Gossypium arboreum</name>
    <name type="common">Tree cotton</name>
    <name type="synonym">Gossypium nanking</name>
    <dbReference type="NCBI Taxonomy" id="29729"/>
    <lineage>
        <taxon>Eukaryota</taxon>
        <taxon>Viridiplantae</taxon>
        <taxon>Streptophyta</taxon>
        <taxon>Embryophyta</taxon>
        <taxon>Tracheophyta</taxon>
        <taxon>Spermatophyta</taxon>
        <taxon>Magnoliopsida</taxon>
        <taxon>eudicotyledons</taxon>
        <taxon>Gunneridae</taxon>
        <taxon>Pentapetalae</taxon>
        <taxon>rosids</taxon>
        <taxon>malvids</taxon>
        <taxon>Malvales</taxon>
        <taxon>Malvaceae</taxon>
        <taxon>Malvoideae</taxon>
        <taxon>Gossypium</taxon>
    </lineage>
</organism>
<evidence type="ECO:0000313" key="2">
    <source>
        <dbReference type="EMBL" id="KAK5811841.1"/>
    </source>
</evidence>
<evidence type="ECO:0000313" key="3">
    <source>
        <dbReference type="Proteomes" id="UP001358586"/>
    </source>
</evidence>
<keyword evidence="3" id="KW-1185">Reference proteome</keyword>